<organism evidence="2 3">
    <name type="scientific">Bacillus oleivorans</name>
    <dbReference type="NCBI Taxonomy" id="1448271"/>
    <lineage>
        <taxon>Bacteria</taxon>
        <taxon>Bacillati</taxon>
        <taxon>Bacillota</taxon>
        <taxon>Bacilli</taxon>
        <taxon>Bacillales</taxon>
        <taxon>Bacillaceae</taxon>
        <taxon>Bacillus</taxon>
    </lineage>
</organism>
<dbReference type="OrthoDB" id="26855at2"/>
<feature type="domain" description="SGNH hydrolase-type esterase" evidence="1">
    <location>
        <begin position="9"/>
        <end position="192"/>
    </location>
</feature>
<dbReference type="InterPro" id="IPR051532">
    <property type="entry name" value="Ester_Hydrolysis_Enzymes"/>
</dbReference>
<dbReference type="InterPro" id="IPR013830">
    <property type="entry name" value="SGNH_hydro"/>
</dbReference>
<dbReference type="AlphaFoldDB" id="A0A285CYV8"/>
<reference evidence="2 3" key="1">
    <citation type="submission" date="2017-08" db="EMBL/GenBank/DDBJ databases">
        <authorList>
            <person name="de Groot N.N."/>
        </authorList>
    </citation>
    <scope>NUCLEOTIDE SEQUENCE [LARGE SCALE GENOMIC DNA]</scope>
    <source>
        <strain evidence="2 3">JC228</strain>
    </source>
</reference>
<dbReference type="GO" id="GO:0004622">
    <property type="term" value="F:phosphatidylcholine lysophospholipase activity"/>
    <property type="evidence" value="ECO:0007669"/>
    <property type="project" value="TreeGrafter"/>
</dbReference>
<evidence type="ECO:0000313" key="2">
    <source>
        <dbReference type="EMBL" id="SNX72754.1"/>
    </source>
</evidence>
<dbReference type="PANTHER" id="PTHR30383:SF5">
    <property type="entry name" value="SGNH HYDROLASE-TYPE ESTERASE DOMAIN-CONTAINING PROTEIN"/>
    <property type="match status" value="1"/>
</dbReference>
<accession>A0A285CYV8</accession>
<name>A0A285CYV8_9BACI</name>
<gene>
    <name evidence="2" type="ORF">SAMN05877753_106194</name>
</gene>
<evidence type="ECO:0000259" key="1">
    <source>
        <dbReference type="Pfam" id="PF13472"/>
    </source>
</evidence>
<evidence type="ECO:0000313" key="3">
    <source>
        <dbReference type="Proteomes" id="UP000219546"/>
    </source>
</evidence>
<sequence length="207" mass="23675">MENRVFYLALGDSLTEGVGASAHDKSFTSLFFDAIKQTIECEYMNYGKSARCSGELLEFLTDSKIRDLLKRATHITITTGGNDMIRAYRNNATFLEYVRTVRSLEQNLKRILQNITETNPNSKIFLMGLYNPGHTDHSLYNMANLLIQKINKVYEETAKHFRVETINPMGSFLNKPHLLADEVHPNDLGYKVLANLFLNKYRSISNL</sequence>
<dbReference type="Proteomes" id="UP000219546">
    <property type="component" value="Unassembled WGS sequence"/>
</dbReference>
<dbReference type="Gene3D" id="3.40.50.1110">
    <property type="entry name" value="SGNH hydrolase"/>
    <property type="match status" value="1"/>
</dbReference>
<dbReference type="EMBL" id="OAOP01000006">
    <property type="protein sequence ID" value="SNX72754.1"/>
    <property type="molecule type" value="Genomic_DNA"/>
</dbReference>
<dbReference type="RefSeq" id="WP_097159351.1">
    <property type="nucleotide sequence ID" value="NZ_JBEPMQ010000005.1"/>
</dbReference>
<protein>
    <submittedName>
        <fullName evidence="2">Lysophospholipase L1-like esterase</fullName>
    </submittedName>
</protein>
<keyword evidence="3" id="KW-1185">Reference proteome</keyword>
<dbReference type="SUPFAM" id="SSF52266">
    <property type="entry name" value="SGNH hydrolase"/>
    <property type="match status" value="1"/>
</dbReference>
<dbReference type="InterPro" id="IPR036514">
    <property type="entry name" value="SGNH_hydro_sf"/>
</dbReference>
<dbReference type="PANTHER" id="PTHR30383">
    <property type="entry name" value="THIOESTERASE 1/PROTEASE 1/LYSOPHOSPHOLIPASE L1"/>
    <property type="match status" value="1"/>
</dbReference>
<proteinExistence type="predicted"/>
<dbReference type="Pfam" id="PF13472">
    <property type="entry name" value="Lipase_GDSL_2"/>
    <property type="match status" value="1"/>
</dbReference>